<evidence type="ECO:0000256" key="12">
    <source>
        <dbReference type="ARBA" id="ARBA00023303"/>
    </source>
</evidence>
<sequence>MPFVERIQSAHCTFDFRNLSGNNIKEIPPYSFSDYEQLLYLSLSSNKIQIISKRAFNGLPRLRELNLQDNMIKQWDTTLIEQDLPNLLMLNIAQNIYWKPDQQILSLPNLKIIFLLLAFLPRKQSEISSYFHCYIARNNANISNTNNTTFIQQLPKSIHEKVEPDFITHIPDNCWLDELIFQDPNYRGIIDKSGFHFHCETVQPKSLLEKHKRLTNFTQPQQKEWFY</sequence>
<keyword evidence="13" id="KW-1185">Reference proteome</keyword>
<dbReference type="AlphaFoldDB" id="A0A6P8J513"/>
<dbReference type="GO" id="GO:0034220">
    <property type="term" value="P:monoatomic ion transmembrane transport"/>
    <property type="evidence" value="ECO:0007669"/>
    <property type="project" value="UniProtKB-KW"/>
</dbReference>
<keyword evidence="4" id="KW-0433">Leucine-rich repeat</keyword>
<name>A0A6P8J513_ACTTE</name>
<dbReference type="GO" id="GO:0005886">
    <property type="term" value="C:plasma membrane"/>
    <property type="evidence" value="ECO:0007669"/>
    <property type="project" value="UniProtKB-SubCell"/>
</dbReference>
<dbReference type="InterPro" id="IPR001611">
    <property type="entry name" value="Leu-rich_rpt"/>
</dbReference>
<keyword evidence="11" id="KW-1015">Disulfide bond</keyword>
<dbReference type="Proteomes" id="UP000515163">
    <property type="component" value="Unplaced"/>
</dbReference>
<keyword evidence="9" id="KW-0406">Ion transport</keyword>
<dbReference type="InterPro" id="IPR032675">
    <property type="entry name" value="LRR_dom_sf"/>
</dbReference>
<evidence type="ECO:0000256" key="11">
    <source>
        <dbReference type="ARBA" id="ARBA00023157"/>
    </source>
</evidence>
<keyword evidence="3" id="KW-1003">Cell membrane</keyword>
<keyword evidence="5" id="KW-0812">Transmembrane</keyword>
<evidence type="ECO:0000256" key="7">
    <source>
        <dbReference type="ARBA" id="ARBA00022737"/>
    </source>
</evidence>
<evidence type="ECO:0000256" key="1">
    <source>
        <dbReference type="ARBA" id="ARBA00004162"/>
    </source>
</evidence>
<protein>
    <submittedName>
        <fullName evidence="14">Leucine-rich repeat-containing protein 15-like isoform X2</fullName>
    </submittedName>
</protein>
<evidence type="ECO:0000256" key="3">
    <source>
        <dbReference type="ARBA" id="ARBA00022475"/>
    </source>
</evidence>
<evidence type="ECO:0000256" key="6">
    <source>
        <dbReference type="ARBA" id="ARBA00022729"/>
    </source>
</evidence>
<dbReference type="GeneID" id="116308456"/>
<dbReference type="InterPro" id="IPR051432">
    <property type="entry name" value="KCNMA1_auxiliary"/>
</dbReference>
<evidence type="ECO:0000313" key="13">
    <source>
        <dbReference type="Proteomes" id="UP000515163"/>
    </source>
</evidence>
<keyword evidence="12" id="KW-0407">Ion channel</keyword>
<comment type="subcellular location">
    <subcellularLocation>
        <location evidence="1">Cell membrane</location>
        <topology evidence="1">Single-pass membrane protein</topology>
    </subcellularLocation>
</comment>
<reference evidence="14" key="1">
    <citation type="submission" date="2025-08" db="UniProtKB">
        <authorList>
            <consortium name="RefSeq"/>
        </authorList>
    </citation>
    <scope>IDENTIFICATION</scope>
    <source>
        <tissue evidence="14">Tentacle</tissue>
    </source>
</reference>
<dbReference type="SMART" id="SM00369">
    <property type="entry name" value="LRR_TYP"/>
    <property type="match status" value="3"/>
</dbReference>
<dbReference type="RefSeq" id="XP_031574752.1">
    <property type="nucleotide sequence ID" value="XM_031718892.1"/>
</dbReference>
<evidence type="ECO:0000256" key="4">
    <source>
        <dbReference type="ARBA" id="ARBA00022614"/>
    </source>
</evidence>
<dbReference type="Pfam" id="PF13855">
    <property type="entry name" value="LRR_8"/>
    <property type="match status" value="1"/>
</dbReference>
<dbReference type="InterPro" id="IPR003591">
    <property type="entry name" value="Leu-rich_rpt_typical-subtyp"/>
</dbReference>
<gene>
    <name evidence="14" type="primary">LOC116308456</name>
</gene>
<dbReference type="PANTHER" id="PTHR46473">
    <property type="entry name" value="GH08155P"/>
    <property type="match status" value="1"/>
</dbReference>
<evidence type="ECO:0000256" key="10">
    <source>
        <dbReference type="ARBA" id="ARBA00023136"/>
    </source>
</evidence>
<proteinExistence type="predicted"/>
<evidence type="ECO:0000256" key="5">
    <source>
        <dbReference type="ARBA" id="ARBA00022692"/>
    </source>
</evidence>
<keyword evidence="7" id="KW-0677">Repeat</keyword>
<keyword evidence="8" id="KW-1133">Transmembrane helix</keyword>
<keyword evidence="10" id="KW-0472">Membrane</keyword>
<accession>A0A6P8J513</accession>
<evidence type="ECO:0000313" key="14">
    <source>
        <dbReference type="RefSeq" id="XP_031574752.1"/>
    </source>
</evidence>
<keyword evidence="2" id="KW-0813">Transport</keyword>
<dbReference type="OrthoDB" id="10330156at2759"/>
<evidence type="ECO:0000256" key="9">
    <source>
        <dbReference type="ARBA" id="ARBA00023065"/>
    </source>
</evidence>
<evidence type="ECO:0000256" key="8">
    <source>
        <dbReference type="ARBA" id="ARBA00022989"/>
    </source>
</evidence>
<dbReference type="SUPFAM" id="SSF52058">
    <property type="entry name" value="L domain-like"/>
    <property type="match status" value="1"/>
</dbReference>
<evidence type="ECO:0000256" key="2">
    <source>
        <dbReference type="ARBA" id="ARBA00022448"/>
    </source>
</evidence>
<keyword evidence="6" id="KW-0732">Signal</keyword>
<dbReference type="PANTHER" id="PTHR46473:SF10">
    <property type="entry name" value="LD45603P-RELATED"/>
    <property type="match status" value="1"/>
</dbReference>
<organism evidence="13 14">
    <name type="scientific">Actinia tenebrosa</name>
    <name type="common">Australian red waratah sea anemone</name>
    <dbReference type="NCBI Taxonomy" id="6105"/>
    <lineage>
        <taxon>Eukaryota</taxon>
        <taxon>Metazoa</taxon>
        <taxon>Cnidaria</taxon>
        <taxon>Anthozoa</taxon>
        <taxon>Hexacorallia</taxon>
        <taxon>Actiniaria</taxon>
        <taxon>Actiniidae</taxon>
        <taxon>Actinia</taxon>
    </lineage>
</organism>
<dbReference type="Gene3D" id="3.80.10.10">
    <property type="entry name" value="Ribonuclease Inhibitor"/>
    <property type="match status" value="1"/>
</dbReference>